<dbReference type="PROSITE" id="PS50923">
    <property type="entry name" value="SUSHI"/>
    <property type="match status" value="4"/>
</dbReference>
<dbReference type="InterPro" id="IPR043504">
    <property type="entry name" value="Peptidase_S1_PA_chymotrypsin"/>
</dbReference>
<evidence type="ECO:0000256" key="4">
    <source>
        <dbReference type="ARBA" id="ARBA00022737"/>
    </source>
</evidence>
<keyword evidence="4" id="KW-0677">Repeat</keyword>
<feature type="domain" description="Peptidase S1" evidence="13">
    <location>
        <begin position="1138"/>
        <end position="1425"/>
    </location>
</feature>
<dbReference type="PROSITE" id="PS00134">
    <property type="entry name" value="TRYPSIN_HIS"/>
    <property type="match status" value="3"/>
</dbReference>
<organism evidence="15 16">
    <name type="scientific">Lucilia cuprina</name>
    <name type="common">Green bottle fly</name>
    <name type="synonym">Australian sheep blowfly</name>
    <dbReference type="NCBI Taxonomy" id="7375"/>
    <lineage>
        <taxon>Eukaryota</taxon>
        <taxon>Metazoa</taxon>
        <taxon>Ecdysozoa</taxon>
        <taxon>Arthropoda</taxon>
        <taxon>Hexapoda</taxon>
        <taxon>Insecta</taxon>
        <taxon>Pterygota</taxon>
        <taxon>Neoptera</taxon>
        <taxon>Endopterygota</taxon>
        <taxon>Diptera</taxon>
        <taxon>Brachycera</taxon>
        <taxon>Muscomorpha</taxon>
        <taxon>Oestroidea</taxon>
        <taxon>Calliphoridae</taxon>
        <taxon>Luciliinae</taxon>
        <taxon>Lucilia</taxon>
    </lineage>
</organism>
<dbReference type="FunFam" id="4.10.400.10:FF:000065">
    <property type="entry name" value="Transmembrane protease serine 7"/>
    <property type="match status" value="1"/>
</dbReference>
<evidence type="ECO:0000259" key="13">
    <source>
        <dbReference type="PROSITE" id="PS50240"/>
    </source>
</evidence>
<evidence type="ECO:0000256" key="2">
    <source>
        <dbReference type="ARBA" id="ARBA00004308"/>
    </source>
</evidence>
<sequence>MRISKNVYQYFIQIIVISLCLTNFNGARSQCSNNDWACDNGQCISDDKLCDGKVDCRDRSDEIAENCIQFHESCPKYAFRCAYGACIDGKTRCNGVQDCADNSDELICIKKDDSDFQNICSDTEIQCVNSKECINSINLCNGRVDCKDGSDESLELCINFGCISYGFQCGYGACISGNAKCNGVKECADGSDEAWELCGTPRKTTNQNGVTPTPKPTPTPTPAQYTRCSIPNIPQLQDLIFKLHPQNETIPIGSFVNEFENIHIECQNKYTLRGQPSLLCQNGNWNFDFPSCVGYCDGTLLRGLSVRAVCDYRTNFGECPKRIRPGTEIQLNCRFGFIRKPDVPQYIKCLSDGTYDKSPLPCELNCGRVAPYSEPLSKHGIPVKPSSAPWHVSIHENNSVNFDYICSGSIVSPRVIVTAAHCFWDQPTLTLRNYTEYQIIAGRSSNNYTTDQNEYSQVAQVEEIHIPVDYRGKNGRQRDDIAFLKLKTGLRYSETIASICMPNEIRNTASNYIPSNWKGFMTGFGINNHLERLKMLTLAYHECREKSPIDAPIADDKFCIINKEGASVCRGDSGAGFFIENRNLDDNEIIYRLLGVISNTPTTKNDCTRVDDDAYHFLNFKSNLIHIAHSQCNTSEWACDNGQCISDNKMCDGRVDCSDRSDEIAENCIQFHDTCHNSTFRCTYGACIDEKAKCNGVEDCADNSDEMMCTQKDDSDFQGVCCGIIDSSSEFLSKGGFPIISSSTPWHVSIHEYDAAHCFWDELNLTVRNYTDYQIIAGRSTSNFTTEKNDYSQIVQVEEIHIPSGDWSCDNGQCISDNKLCDGRVDCSDRSDEIAENCIQFHDTCQNSTFRCAYGACIDEKAKCNGVQDCADNSDELICTQKNDSDFQGVCFDTEIQCVNSKECINSIDLCNGRVDCKDGSDESLELCINFRCVGFTCGYGGCISSNAKCNGIKECADGSDEAWQLCTTPRKFNIQTIVTPTANANPANIAIQTSAKCIIPNIPELEDLIFKLHPLNETIRIGSFVNDFEIIHIECQNNYSLKGQTSLMCENGKWNFDFPSCRGYCDGTRLSGLSIRVVCNHGIRFAECPKRIPSGTKIKLYCNFGYTRNPNVPQLIQCLPDGSFDANPQPCIHSCGMVSSFMFPLYNRAIHIKPSPAPWHVSIHEYNGINYNYICSGSIVSPRVVITAAHCFWNELTLTTKYSTEYKIIAGADTNNFTTEENNYLQIVQVEDIHTPSDYIGIHGRQRDDIAFLKLKTALRYIMTIAPICMPKEIRNIASNYVISNQKGYISTFDQNNQLERYQMITLAYHECYDKSPPDSPLADDKFCIINKEGAAVCRGDSGAGFFIEDRNPNDNFFFKYLAPVECRHSDWVCDNGECIPFNKLCDAVTDCSDGSDESSAYCFQFMEYSVPLKNKYVTVRPYLRTEPTVVPVKVNRCIIPNIEKLQNMIFKKHPQNETIALGSYVENFESVSIECMNQKTLRGQISLLCRDGMWNTDFPTCVGHCDGSILQGVSIQTICRYRSQYHKCQNDINPGTEIEIICAHGYKRIPNEKQHLKCFGNSSFNEIPMRCKQNCGRITSDAESLSRNGISIEPIMAPWHVSIFELVNTNYVYICSGSIVSPRIIITAAHCFWDEANLKIQMFTNFVIKAGSSTKIYSLHDGKSQIVQVNQIHIPERSNYWTCDNGQCIRAEQLCDIRVDCRDGSDESEMNCLEFDELNNKYIMPTRLTRCIFPNIPALEKMIIRYADTNEVIKLGSAITDGDVYIECKKPYILRGLPQMTCTDGVWNYDFPICVGPTVAPVKVNRCIIPNIEKLQNMIFKKHPQNETIKLGSSVENFESINIECINRYILRGQTSLLCRDGMWNTDFPICVGKYRGRDNNQRDDIAFLKLNTTLIFTENIAPICIPDEILNTASSYVLSHQEGFITGFGINNQLERLKMLTLSHHDCRNKSPSDIHLANDKFCIYNNELSLVCRGDSGAGFVVKDTNLYDYEDKYRLLGVVSNTPTTKNDCTPEGEYVAVTNIFYMPWEFSRRLANAIKEDEALF</sequence>
<dbReference type="GO" id="GO:0006508">
    <property type="term" value="P:proteolysis"/>
    <property type="evidence" value="ECO:0007669"/>
    <property type="project" value="InterPro"/>
</dbReference>
<keyword evidence="6" id="KW-0472">Membrane</keyword>
<keyword evidence="3" id="KW-0812">Transmembrane</keyword>
<dbReference type="EMBL" id="JRES01000250">
    <property type="protein sequence ID" value="KNC32971.1"/>
    <property type="molecule type" value="Genomic_DNA"/>
</dbReference>
<dbReference type="GO" id="GO:0016192">
    <property type="term" value="P:vesicle-mediated transport"/>
    <property type="evidence" value="ECO:0007669"/>
    <property type="project" value="UniProtKB-ARBA"/>
</dbReference>
<dbReference type="STRING" id="7375.A0A0L0CL51"/>
<gene>
    <name evidence="15" type="ORF">FF38_07207</name>
</gene>
<dbReference type="Gene3D" id="2.40.10.10">
    <property type="entry name" value="Trypsin-like serine proteases"/>
    <property type="match status" value="5"/>
</dbReference>
<dbReference type="SMART" id="SM00192">
    <property type="entry name" value="LDLa"/>
    <property type="match status" value="12"/>
</dbReference>
<evidence type="ECO:0000313" key="16">
    <source>
        <dbReference type="Proteomes" id="UP000037069"/>
    </source>
</evidence>
<dbReference type="Proteomes" id="UP000037069">
    <property type="component" value="Unassembled WGS sequence"/>
</dbReference>
<evidence type="ECO:0000256" key="8">
    <source>
        <dbReference type="ARBA" id="ARBA00023180"/>
    </source>
</evidence>
<feature type="disulfide bond" evidence="9">
    <location>
        <begin position="38"/>
        <end position="56"/>
    </location>
</feature>
<feature type="disulfide bond" evidence="9">
    <location>
        <begin position="1368"/>
        <end position="1380"/>
    </location>
</feature>
<feature type="disulfide bond" evidence="9">
    <location>
        <begin position="682"/>
        <end position="700"/>
    </location>
</feature>
<feature type="disulfide bond" evidence="9">
    <location>
        <begin position="632"/>
        <end position="644"/>
    </location>
</feature>
<feature type="non-terminal residue" evidence="15">
    <location>
        <position position="2048"/>
    </location>
</feature>
<dbReference type="InterPro" id="IPR018114">
    <property type="entry name" value="TRYPSIN_HIS"/>
</dbReference>
<dbReference type="Gene3D" id="4.10.400.10">
    <property type="entry name" value="Low-density Lipoprotein Receptor"/>
    <property type="match status" value="12"/>
</dbReference>
<dbReference type="InterPro" id="IPR000436">
    <property type="entry name" value="Sushi_SCR_CCP_dom"/>
</dbReference>
<feature type="disulfide bond" evidence="9">
    <location>
        <begin position="809"/>
        <end position="827"/>
    </location>
</feature>
<evidence type="ECO:0000256" key="9">
    <source>
        <dbReference type="PROSITE-ProRule" id="PRU00124"/>
    </source>
</evidence>
<feature type="disulfide bond" evidence="9">
    <location>
        <begin position="81"/>
        <end position="99"/>
    </location>
</feature>
<feature type="disulfide bond" evidence="9">
    <location>
        <begin position="93"/>
        <end position="108"/>
    </location>
</feature>
<dbReference type="InterPro" id="IPR009003">
    <property type="entry name" value="Peptidase_S1_PA"/>
</dbReference>
<evidence type="ECO:0000256" key="3">
    <source>
        <dbReference type="ARBA" id="ARBA00022692"/>
    </source>
</evidence>
<dbReference type="InterPro" id="IPR036055">
    <property type="entry name" value="LDL_receptor-like_sf"/>
</dbReference>
<dbReference type="SUPFAM" id="SSF50494">
    <property type="entry name" value="Trypsin-like serine proteases"/>
    <property type="match status" value="5"/>
</dbReference>
<evidence type="ECO:0000256" key="6">
    <source>
        <dbReference type="ARBA" id="ARBA00023136"/>
    </source>
</evidence>
<dbReference type="PROSITE" id="PS50068">
    <property type="entry name" value="LDLRA_2"/>
    <property type="match status" value="12"/>
</dbReference>
<feature type="disulfide bond" evidence="9">
    <location>
        <begin position="675"/>
        <end position="687"/>
    </location>
</feature>
<dbReference type="SUPFAM" id="SSF57535">
    <property type="entry name" value="Complement control module/SCR domain"/>
    <property type="match status" value="4"/>
</dbReference>
<dbReference type="InterPro" id="IPR050685">
    <property type="entry name" value="LDLR"/>
</dbReference>
<feature type="disulfide bond" evidence="9">
    <location>
        <begin position="852"/>
        <end position="870"/>
    </location>
</feature>
<keyword evidence="16" id="KW-1185">Reference proteome</keyword>
<feature type="disulfide bond" evidence="9">
    <location>
        <begin position="864"/>
        <end position="879"/>
    </location>
</feature>
<dbReference type="InterPro" id="IPR035976">
    <property type="entry name" value="Sushi/SCR/CCP_sf"/>
</dbReference>
<dbReference type="InterPro" id="IPR002172">
    <property type="entry name" value="LDrepeatLR_classA_rpt"/>
</dbReference>
<feature type="disulfide bond" evidence="9">
    <location>
        <begin position="1375"/>
        <end position="1393"/>
    </location>
</feature>
<dbReference type="GO" id="GO:0005886">
    <property type="term" value="C:plasma membrane"/>
    <property type="evidence" value="ECO:0007669"/>
    <property type="project" value="TreeGrafter"/>
</dbReference>
<feature type="domain" description="Peptidase S1" evidence="13">
    <location>
        <begin position="377"/>
        <end position="626"/>
    </location>
</feature>
<dbReference type="PROSITE" id="PS50240">
    <property type="entry name" value="TRYPSIN_DOM"/>
    <property type="match status" value="3"/>
</dbReference>
<evidence type="ECO:0000256" key="10">
    <source>
        <dbReference type="PROSITE-ProRule" id="PRU00302"/>
    </source>
</evidence>
<feature type="domain" description="Sushi" evidence="14">
    <location>
        <begin position="1437"/>
        <end position="1505"/>
    </location>
</feature>
<evidence type="ECO:0000256" key="5">
    <source>
        <dbReference type="ARBA" id="ARBA00022989"/>
    </source>
</evidence>
<dbReference type="OMA" id="WHVSIHE"/>
<feature type="disulfide bond" evidence="9">
    <location>
        <begin position="74"/>
        <end position="86"/>
    </location>
</feature>
<dbReference type="GO" id="GO:0012505">
    <property type="term" value="C:endomembrane system"/>
    <property type="evidence" value="ECO:0007669"/>
    <property type="project" value="UniProtKB-SubCell"/>
</dbReference>
<feature type="region of interest" description="Disordered" evidence="11">
    <location>
        <begin position="203"/>
        <end position="223"/>
    </location>
</feature>
<dbReference type="SMART" id="SM00020">
    <property type="entry name" value="Tryp_SPc"/>
    <property type="match status" value="3"/>
</dbReference>
<dbReference type="InterPro" id="IPR001254">
    <property type="entry name" value="Trypsin_dom"/>
</dbReference>
<keyword evidence="8" id="KW-0325">Glycoprotein</keyword>
<feature type="domain" description="Sushi" evidence="14">
    <location>
        <begin position="996"/>
        <end position="1064"/>
    </location>
</feature>
<feature type="disulfide bond" evidence="9">
    <location>
        <begin position="639"/>
        <end position="657"/>
    </location>
</feature>
<feature type="disulfide bond" evidence="9">
    <location>
        <begin position="1685"/>
        <end position="1703"/>
    </location>
</feature>
<comment type="caution">
    <text evidence="15">The sequence shown here is derived from an EMBL/GenBank/DDBJ whole genome shotgun (WGS) entry which is preliminary data.</text>
</comment>
<dbReference type="SMART" id="SM00032">
    <property type="entry name" value="CCP"/>
    <property type="match status" value="6"/>
</dbReference>
<name>A0A0L0CL51_LUCCU</name>
<dbReference type="PANTHER" id="PTHR24270">
    <property type="entry name" value="LOW-DENSITY LIPOPROTEIN RECEPTOR-RELATED"/>
    <property type="match status" value="1"/>
</dbReference>
<dbReference type="SUPFAM" id="SSF57424">
    <property type="entry name" value="LDL receptor-like module"/>
    <property type="match status" value="12"/>
</dbReference>
<feature type="disulfide bond" evidence="9">
    <location>
        <begin position="162"/>
        <end position="174"/>
    </location>
</feature>
<dbReference type="Gene3D" id="2.10.70.10">
    <property type="entry name" value="Complement Module, domain 1"/>
    <property type="match status" value="4"/>
</dbReference>
<evidence type="ECO:0000256" key="12">
    <source>
        <dbReference type="SAM" id="SignalP"/>
    </source>
</evidence>
<protein>
    <submittedName>
        <fullName evidence="15">Uncharacterized protein</fullName>
    </submittedName>
</protein>
<feature type="domain" description="Peptidase S1" evidence="13">
    <location>
        <begin position="1588"/>
        <end position="2031"/>
    </location>
</feature>
<dbReference type="Pfam" id="PF00057">
    <property type="entry name" value="Ldl_recept_a"/>
    <property type="match status" value="12"/>
</dbReference>
<feature type="domain" description="Sushi" evidence="14">
    <location>
        <begin position="1807"/>
        <end position="1875"/>
    </location>
</feature>
<proteinExistence type="predicted"/>
<dbReference type="OrthoDB" id="2019384at2759"/>
<dbReference type="GO" id="GO:0004252">
    <property type="term" value="F:serine-type endopeptidase activity"/>
    <property type="evidence" value="ECO:0007669"/>
    <property type="project" value="InterPro"/>
</dbReference>
<feature type="disulfide bond" evidence="9">
    <location>
        <begin position="938"/>
        <end position="956"/>
    </location>
</feature>
<evidence type="ECO:0000259" key="14">
    <source>
        <dbReference type="PROSITE" id="PS50923"/>
    </source>
</evidence>
<dbReference type="Pfam" id="PF00089">
    <property type="entry name" value="Trypsin"/>
    <property type="match status" value="3"/>
</dbReference>
<dbReference type="Pfam" id="PF00084">
    <property type="entry name" value="Sushi"/>
    <property type="match status" value="2"/>
</dbReference>
<evidence type="ECO:0000256" key="7">
    <source>
        <dbReference type="ARBA" id="ARBA00023157"/>
    </source>
</evidence>
<comment type="caution">
    <text evidence="10">Lacks conserved residue(s) required for the propagation of feature annotation.</text>
</comment>
<keyword evidence="5" id="KW-1133">Transmembrane helix</keyword>
<dbReference type="PROSITE" id="PS01209">
    <property type="entry name" value="LDLRA_1"/>
    <property type="match status" value="10"/>
</dbReference>
<keyword evidence="7 9" id="KW-1015">Disulfide bond</keyword>
<keyword evidence="10" id="KW-0768">Sushi</keyword>
<accession>A0A0L0CL51</accession>
<evidence type="ECO:0000256" key="1">
    <source>
        <dbReference type="ARBA" id="ARBA00004167"/>
    </source>
</evidence>
<feature type="signal peptide" evidence="12">
    <location>
        <begin position="1"/>
        <end position="29"/>
    </location>
</feature>
<feature type="domain" description="Sushi" evidence="14">
    <location>
        <begin position="226"/>
        <end position="294"/>
    </location>
</feature>
<feature type="disulfide bond" evidence="9">
    <location>
        <begin position="694"/>
        <end position="709"/>
    </location>
</feature>
<reference evidence="15 16" key="1">
    <citation type="journal article" date="2015" name="Nat. Commun.">
        <title>Lucilia cuprina genome unlocks parasitic fly biology to underpin future interventions.</title>
        <authorList>
            <person name="Anstead C.A."/>
            <person name="Korhonen P.K."/>
            <person name="Young N.D."/>
            <person name="Hall R.S."/>
            <person name="Jex A.R."/>
            <person name="Murali S.C."/>
            <person name="Hughes D.S."/>
            <person name="Lee S.F."/>
            <person name="Perry T."/>
            <person name="Stroehlein A.J."/>
            <person name="Ansell B.R."/>
            <person name="Breugelmans B."/>
            <person name="Hofmann A."/>
            <person name="Qu J."/>
            <person name="Dugan S."/>
            <person name="Lee S.L."/>
            <person name="Chao H."/>
            <person name="Dinh H."/>
            <person name="Han Y."/>
            <person name="Doddapaneni H.V."/>
            <person name="Worley K.C."/>
            <person name="Muzny D.M."/>
            <person name="Ioannidis P."/>
            <person name="Waterhouse R.M."/>
            <person name="Zdobnov E.M."/>
            <person name="James P.J."/>
            <person name="Bagnall N.H."/>
            <person name="Kotze A.C."/>
            <person name="Gibbs R.A."/>
            <person name="Richards S."/>
            <person name="Batterham P."/>
            <person name="Gasser R.B."/>
        </authorList>
    </citation>
    <scope>NUCLEOTIDE SEQUENCE [LARGE SCALE GENOMIC DNA]</scope>
    <source>
        <strain evidence="15 16">LS</strain>
        <tissue evidence="15">Full body</tissue>
    </source>
</reference>
<evidence type="ECO:0000313" key="15">
    <source>
        <dbReference type="EMBL" id="KNC32971.1"/>
    </source>
</evidence>
<keyword evidence="12" id="KW-0732">Signal</keyword>
<feature type="disulfide bond" evidence="9">
    <location>
        <begin position="169"/>
        <end position="187"/>
    </location>
</feature>
<comment type="subcellular location">
    <subcellularLocation>
        <location evidence="2">Endomembrane system</location>
    </subcellularLocation>
    <subcellularLocation>
        <location evidence="1">Membrane</location>
        <topology evidence="1">Single-pass membrane protein</topology>
    </subcellularLocation>
</comment>
<evidence type="ECO:0000256" key="11">
    <source>
        <dbReference type="SAM" id="MobiDB-lite"/>
    </source>
</evidence>
<dbReference type="CDD" id="cd00112">
    <property type="entry name" value="LDLa"/>
    <property type="match status" value="12"/>
</dbReference>
<feature type="chain" id="PRO_5005536603" evidence="12">
    <location>
        <begin position="30"/>
        <end position="2048"/>
    </location>
</feature>
<feature type="disulfide bond" evidence="9">
    <location>
        <begin position="31"/>
        <end position="43"/>
    </location>
</feature>
<dbReference type="InterPro" id="IPR023415">
    <property type="entry name" value="LDLR_class-A_CS"/>
</dbReference>
<feature type="disulfide bond" evidence="9">
    <location>
        <begin position="845"/>
        <end position="857"/>
    </location>
</feature>
<dbReference type="PRINTS" id="PR00261">
    <property type="entry name" value="LDLRECEPTOR"/>
</dbReference>